<protein>
    <submittedName>
        <fullName evidence="4">Transposase</fullName>
    </submittedName>
</protein>
<dbReference type="InterPro" id="IPR002525">
    <property type="entry name" value="Transp_IS110-like_N"/>
</dbReference>
<gene>
    <name evidence="4" type="ORF">BECKUNK1418H_GA0071006_12891</name>
</gene>
<evidence type="ECO:0000313" key="4">
    <source>
        <dbReference type="EMBL" id="VFK73782.1"/>
    </source>
</evidence>
<feature type="domain" description="Transposase IS116/IS110/IS902 C-terminal" evidence="3">
    <location>
        <begin position="180"/>
        <end position="230"/>
    </location>
</feature>
<reference evidence="4" key="1">
    <citation type="submission" date="2019-02" db="EMBL/GenBank/DDBJ databases">
        <authorList>
            <person name="Gruber-Vodicka R. H."/>
            <person name="Seah K. B. B."/>
        </authorList>
    </citation>
    <scope>NUCLEOTIDE SEQUENCE</scope>
    <source>
        <strain evidence="4">BECK_BY19</strain>
    </source>
</reference>
<dbReference type="InterPro" id="IPR003346">
    <property type="entry name" value="Transposase_20"/>
</dbReference>
<evidence type="ECO:0000256" key="1">
    <source>
        <dbReference type="SAM" id="Coils"/>
    </source>
</evidence>
<dbReference type="PANTHER" id="PTHR33055">
    <property type="entry name" value="TRANSPOSASE FOR INSERTION SEQUENCE ELEMENT IS1111A"/>
    <property type="match status" value="1"/>
</dbReference>
<dbReference type="EMBL" id="CAADGD010000289">
    <property type="protein sequence ID" value="VFK73782.1"/>
    <property type="molecule type" value="Genomic_DNA"/>
</dbReference>
<dbReference type="AlphaFoldDB" id="A0A451B680"/>
<dbReference type="GO" id="GO:0004803">
    <property type="term" value="F:transposase activity"/>
    <property type="evidence" value="ECO:0007669"/>
    <property type="project" value="InterPro"/>
</dbReference>
<dbReference type="Pfam" id="PF02371">
    <property type="entry name" value="Transposase_20"/>
    <property type="match status" value="1"/>
</dbReference>
<proteinExistence type="predicted"/>
<feature type="coiled-coil region" evidence="1">
    <location>
        <begin position="111"/>
        <end position="177"/>
    </location>
</feature>
<sequence>MRYIGIDVAKATLAVFLPPQGNCKITNDQKGFLTLVKALQPGDIVGVESTGKYHHPLARFLLEKGFEVRELNPILTKQFIRATIRKKKTDKSDAEIISRLIAQKEGHKMTLANLDNQLKDLFRLRTNLVQDRTTLKLRLQAANSRGKFIPNFLKNLIKQSERSIAKIEAAMNKVQTKETAILESLPGISAKSARGILAELGDVNRFSSKRKIVAFAGYDPKLIESGTSLHRS</sequence>
<dbReference type="Pfam" id="PF01548">
    <property type="entry name" value="DEDD_Tnp_IS110"/>
    <property type="match status" value="1"/>
</dbReference>
<feature type="domain" description="Transposase IS110-like N-terminal" evidence="2">
    <location>
        <begin position="4"/>
        <end position="141"/>
    </location>
</feature>
<name>A0A451B680_9GAMM</name>
<dbReference type="GO" id="GO:0006313">
    <property type="term" value="P:DNA transposition"/>
    <property type="evidence" value="ECO:0007669"/>
    <property type="project" value="InterPro"/>
</dbReference>
<organism evidence="4">
    <name type="scientific">Candidatus Kentrum sp. UNK</name>
    <dbReference type="NCBI Taxonomy" id="2126344"/>
    <lineage>
        <taxon>Bacteria</taxon>
        <taxon>Pseudomonadati</taxon>
        <taxon>Pseudomonadota</taxon>
        <taxon>Gammaproteobacteria</taxon>
        <taxon>Candidatus Kentrum</taxon>
    </lineage>
</organism>
<accession>A0A451B680</accession>
<dbReference type="InterPro" id="IPR047650">
    <property type="entry name" value="Transpos_IS110"/>
</dbReference>
<evidence type="ECO:0000259" key="3">
    <source>
        <dbReference type="Pfam" id="PF02371"/>
    </source>
</evidence>
<evidence type="ECO:0000259" key="2">
    <source>
        <dbReference type="Pfam" id="PF01548"/>
    </source>
</evidence>
<dbReference type="GO" id="GO:0003677">
    <property type="term" value="F:DNA binding"/>
    <property type="evidence" value="ECO:0007669"/>
    <property type="project" value="InterPro"/>
</dbReference>
<keyword evidence="1" id="KW-0175">Coiled coil</keyword>